<dbReference type="InterPro" id="IPR014729">
    <property type="entry name" value="Rossmann-like_a/b/a_fold"/>
</dbReference>
<gene>
    <name evidence="2" type="ORF">Psuf_067300</name>
</gene>
<dbReference type="RefSeq" id="WP_173161275.1">
    <property type="nucleotide sequence ID" value="NZ_AP022871.1"/>
</dbReference>
<feature type="domain" description="UspA" evidence="1">
    <location>
        <begin position="130"/>
        <end position="267"/>
    </location>
</feature>
<name>A0A6F8YTF3_9ACTN</name>
<organism evidence="2 3">
    <name type="scientific">Phytohabitans suffuscus</name>
    <dbReference type="NCBI Taxonomy" id="624315"/>
    <lineage>
        <taxon>Bacteria</taxon>
        <taxon>Bacillati</taxon>
        <taxon>Actinomycetota</taxon>
        <taxon>Actinomycetes</taxon>
        <taxon>Micromonosporales</taxon>
        <taxon>Micromonosporaceae</taxon>
    </lineage>
</organism>
<dbReference type="EMBL" id="AP022871">
    <property type="protein sequence ID" value="BCB89417.1"/>
    <property type="molecule type" value="Genomic_DNA"/>
</dbReference>
<dbReference type="Proteomes" id="UP000503011">
    <property type="component" value="Chromosome"/>
</dbReference>
<protein>
    <submittedName>
        <fullName evidence="2">Universal stress protein</fullName>
    </submittedName>
</protein>
<dbReference type="InterPro" id="IPR006016">
    <property type="entry name" value="UspA"/>
</dbReference>
<sequence length="271" mass="28964">MRDNLEQRVVAIVDSSVPCFETASVAAREARLRHRPLRLISAAGGLSGGLRPYPAAIVRRLRDRWPDLAVSARVIDGDLTDELLDESRRAALVVAGRDEVNGRHYQVAAHTFCPAVVVPPARSQNPDGPVLLGVEISPHDEPAVGFAFEEAALRGVPLVAVHVWSGIPGTALSDINPFAYDLGQARTAADRLLAELLAGWTDKYPTVPVRRMALYDVNPARTLLQACADAALAVVGANRHGTTTPQLLGHTARGLLDHAPCPVGVVRQTST</sequence>
<dbReference type="Pfam" id="PF00582">
    <property type="entry name" value="Usp"/>
    <property type="match status" value="1"/>
</dbReference>
<evidence type="ECO:0000313" key="2">
    <source>
        <dbReference type="EMBL" id="BCB89417.1"/>
    </source>
</evidence>
<dbReference type="KEGG" id="psuu:Psuf_067300"/>
<reference evidence="2 3" key="1">
    <citation type="submission" date="2020-03" db="EMBL/GenBank/DDBJ databases">
        <title>Whole genome shotgun sequence of Phytohabitans suffuscus NBRC 105367.</title>
        <authorList>
            <person name="Komaki H."/>
            <person name="Tamura T."/>
        </authorList>
    </citation>
    <scope>NUCLEOTIDE SEQUENCE [LARGE SCALE GENOMIC DNA]</scope>
    <source>
        <strain evidence="2 3">NBRC 105367</strain>
    </source>
</reference>
<accession>A0A6F8YTF3</accession>
<keyword evidence="3" id="KW-1185">Reference proteome</keyword>
<proteinExistence type="predicted"/>
<evidence type="ECO:0000313" key="3">
    <source>
        <dbReference type="Proteomes" id="UP000503011"/>
    </source>
</evidence>
<dbReference type="AlphaFoldDB" id="A0A6F8YTF3"/>
<dbReference type="Gene3D" id="3.40.50.620">
    <property type="entry name" value="HUPs"/>
    <property type="match status" value="2"/>
</dbReference>
<evidence type="ECO:0000259" key="1">
    <source>
        <dbReference type="Pfam" id="PF00582"/>
    </source>
</evidence>
<reference evidence="2 3" key="2">
    <citation type="submission" date="2020-03" db="EMBL/GenBank/DDBJ databases">
        <authorList>
            <person name="Ichikawa N."/>
            <person name="Kimura A."/>
            <person name="Kitahashi Y."/>
            <person name="Uohara A."/>
        </authorList>
    </citation>
    <scope>NUCLEOTIDE SEQUENCE [LARGE SCALE GENOMIC DNA]</scope>
    <source>
        <strain evidence="2 3">NBRC 105367</strain>
    </source>
</reference>
<dbReference type="SUPFAM" id="SSF52402">
    <property type="entry name" value="Adenine nucleotide alpha hydrolases-like"/>
    <property type="match status" value="2"/>
</dbReference>